<evidence type="ECO:0000256" key="6">
    <source>
        <dbReference type="ARBA" id="ARBA00023004"/>
    </source>
</evidence>
<feature type="domain" description="CcmH/CycL/Ccl2/NrfF N-terminal" evidence="10">
    <location>
        <begin position="16"/>
        <end position="148"/>
    </location>
</feature>
<evidence type="ECO:0000256" key="7">
    <source>
        <dbReference type="ARBA" id="ARBA00037230"/>
    </source>
</evidence>
<dbReference type="InterPro" id="IPR038297">
    <property type="entry name" value="CcmH/CycL/NrfF/Ccl2_sf"/>
</dbReference>
<dbReference type="InterPro" id="IPR051263">
    <property type="entry name" value="C-type_cytochrome_biogenesis"/>
</dbReference>
<dbReference type="RefSeq" id="WP_188408869.1">
    <property type="nucleotide sequence ID" value="NZ_BMCP01000001.1"/>
</dbReference>
<comment type="caution">
    <text evidence="11">The sequence shown here is derived from an EMBL/GenBank/DDBJ whole genome shotgun (WGS) entry which is preliminary data.</text>
</comment>
<keyword evidence="9" id="KW-0472">Membrane</keyword>
<name>A0A8J2VSA9_9RHOB</name>
<keyword evidence="9" id="KW-0812">Transmembrane</keyword>
<dbReference type="GO" id="GO:0046872">
    <property type="term" value="F:metal ion binding"/>
    <property type="evidence" value="ECO:0007669"/>
    <property type="project" value="UniProtKB-KW"/>
</dbReference>
<dbReference type="AlphaFoldDB" id="A0A8J2VSA9"/>
<dbReference type="PANTHER" id="PTHR47870:SF1">
    <property type="entry name" value="CYTOCHROME C-TYPE BIOGENESIS PROTEIN CCMH"/>
    <property type="match status" value="1"/>
</dbReference>
<dbReference type="Gene3D" id="1.10.8.640">
    <property type="entry name" value="Cytochrome C biogenesis protein"/>
    <property type="match status" value="1"/>
</dbReference>
<dbReference type="GO" id="GO:0017004">
    <property type="term" value="P:cytochrome complex assembly"/>
    <property type="evidence" value="ECO:0007669"/>
    <property type="project" value="UniProtKB-KW"/>
</dbReference>
<dbReference type="FunFam" id="1.10.8.640:FF:000001">
    <property type="entry name" value="Cytochrome c-type biogenesis protein"/>
    <property type="match status" value="1"/>
</dbReference>
<gene>
    <name evidence="11" type="primary">cycL</name>
    <name evidence="11" type="ORF">GCM10007276_13210</name>
</gene>
<keyword evidence="3 9" id="KW-0479">Metal-binding</keyword>
<feature type="transmembrane region" description="Helical" evidence="9">
    <location>
        <begin position="102"/>
        <end position="123"/>
    </location>
</feature>
<dbReference type="Proteomes" id="UP000602745">
    <property type="component" value="Unassembled WGS sequence"/>
</dbReference>
<keyword evidence="12" id="KW-1185">Reference proteome</keyword>
<reference evidence="11" key="1">
    <citation type="journal article" date="2014" name="Int. J. Syst. Evol. Microbiol.">
        <title>Complete genome sequence of Corynebacterium casei LMG S-19264T (=DSM 44701T), isolated from a smear-ripened cheese.</title>
        <authorList>
            <consortium name="US DOE Joint Genome Institute (JGI-PGF)"/>
            <person name="Walter F."/>
            <person name="Albersmeier A."/>
            <person name="Kalinowski J."/>
            <person name="Ruckert C."/>
        </authorList>
    </citation>
    <scope>NUCLEOTIDE SEQUENCE</scope>
    <source>
        <strain evidence="11">CCM 7684</strain>
    </source>
</reference>
<reference evidence="11" key="2">
    <citation type="submission" date="2020-09" db="EMBL/GenBank/DDBJ databases">
        <authorList>
            <person name="Sun Q."/>
            <person name="Sedlacek I."/>
        </authorList>
    </citation>
    <scope>NUCLEOTIDE SEQUENCE</scope>
    <source>
        <strain evidence="11">CCM 7684</strain>
    </source>
</reference>
<dbReference type="GO" id="GO:0005886">
    <property type="term" value="C:plasma membrane"/>
    <property type="evidence" value="ECO:0007669"/>
    <property type="project" value="TreeGrafter"/>
</dbReference>
<evidence type="ECO:0000259" key="10">
    <source>
        <dbReference type="Pfam" id="PF03918"/>
    </source>
</evidence>
<evidence type="ECO:0000256" key="1">
    <source>
        <dbReference type="ARBA" id="ARBA00010342"/>
    </source>
</evidence>
<keyword evidence="9" id="KW-1133">Transmembrane helix</keyword>
<evidence type="ECO:0000313" key="11">
    <source>
        <dbReference type="EMBL" id="GGE37118.1"/>
    </source>
</evidence>
<accession>A0A8J2VSA9</accession>
<sequence length="156" mass="17473">MRNGLFPGMALFVLLSAGTVMAAPLADPAEEARAQALFRELRCLVCQNQSIVDSNAPLAEDLRTLVRERIEARDSDEEIKRFLVARYGEFILLRPRLTWETLLLWGAPVFALVGGLALSARAMRRRRHLSGRQMGLSEDEEERLKALLGRDEGPIS</sequence>
<evidence type="ECO:0000313" key="12">
    <source>
        <dbReference type="Proteomes" id="UP000602745"/>
    </source>
</evidence>
<dbReference type="CDD" id="cd16378">
    <property type="entry name" value="CcmH_N"/>
    <property type="match status" value="1"/>
</dbReference>
<keyword evidence="4 9" id="KW-0732">Signal</keyword>
<evidence type="ECO:0000256" key="3">
    <source>
        <dbReference type="ARBA" id="ARBA00022723"/>
    </source>
</evidence>
<evidence type="ECO:0000256" key="5">
    <source>
        <dbReference type="ARBA" id="ARBA00022748"/>
    </source>
</evidence>
<comment type="subcellular location">
    <subcellularLocation>
        <location evidence="8">Membrane</location>
        <topology evidence="8">Single-pass membrane protein</topology>
        <orientation evidence="8">Periplasmic side</orientation>
    </subcellularLocation>
</comment>
<keyword evidence="6 9" id="KW-0408">Iron</keyword>
<keyword evidence="5" id="KW-0201">Cytochrome c-type biogenesis</keyword>
<evidence type="ECO:0000256" key="4">
    <source>
        <dbReference type="ARBA" id="ARBA00022729"/>
    </source>
</evidence>
<dbReference type="PANTHER" id="PTHR47870">
    <property type="entry name" value="CYTOCHROME C-TYPE BIOGENESIS PROTEIN CCMH"/>
    <property type="match status" value="1"/>
</dbReference>
<feature type="signal peptide" evidence="9">
    <location>
        <begin position="1"/>
        <end position="22"/>
    </location>
</feature>
<evidence type="ECO:0000256" key="9">
    <source>
        <dbReference type="RuleBase" id="RU364112"/>
    </source>
</evidence>
<keyword evidence="2 9" id="KW-0349">Heme</keyword>
<dbReference type="InterPro" id="IPR005616">
    <property type="entry name" value="CcmH/CycL/Ccl2/NrfF_N"/>
</dbReference>
<protein>
    <recommendedName>
        <fullName evidence="9">Cytochrome c-type biogenesis protein</fullName>
    </recommendedName>
</protein>
<dbReference type="EMBL" id="BMCP01000001">
    <property type="protein sequence ID" value="GGE37118.1"/>
    <property type="molecule type" value="Genomic_DNA"/>
</dbReference>
<comment type="similarity">
    <text evidence="1 9">Belongs to the CcmH/CycL/Ccl2/NrfF family.</text>
</comment>
<feature type="chain" id="PRO_5035340016" description="Cytochrome c-type biogenesis protein" evidence="9">
    <location>
        <begin position="23"/>
        <end position="156"/>
    </location>
</feature>
<evidence type="ECO:0000256" key="8">
    <source>
        <dbReference type="ARBA" id="ARBA00060491"/>
    </source>
</evidence>
<organism evidence="11 12">
    <name type="scientific">Agaricicola taiwanensis</name>
    <dbReference type="NCBI Taxonomy" id="591372"/>
    <lineage>
        <taxon>Bacteria</taxon>
        <taxon>Pseudomonadati</taxon>
        <taxon>Pseudomonadota</taxon>
        <taxon>Alphaproteobacteria</taxon>
        <taxon>Rhodobacterales</taxon>
        <taxon>Paracoccaceae</taxon>
        <taxon>Agaricicola</taxon>
    </lineage>
</organism>
<proteinExistence type="inferred from homology"/>
<dbReference type="Pfam" id="PF03918">
    <property type="entry name" value="CcmH"/>
    <property type="match status" value="1"/>
</dbReference>
<comment type="function">
    <text evidence="7">Required for the biogenesis of c-type cytochromes. Possible subunit of a heme lyase.</text>
</comment>
<evidence type="ECO:0000256" key="2">
    <source>
        <dbReference type="ARBA" id="ARBA00022617"/>
    </source>
</evidence>